<dbReference type="Proteomes" id="UP001165060">
    <property type="component" value="Unassembled WGS sequence"/>
</dbReference>
<reference evidence="2 3" key="1">
    <citation type="journal article" date="2023" name="Commun. Biol.">
        <title>Genome analysis of Parmales, the sister group of diatoms, reveals the evolutionary specialization of diatoms from phago-mixotrophs to photoautotrophs.</title>
        <authorList>
            <person name="Ban H."/>
            <person name="Sato S."/>
            <person name="Yoshikawa S."/>
            <person name="Yamada K."/>
            <person name="Nakamura Y."/>
            <person name="Ichinomiya M."/>
            <person name="Sato N."/>
            <person name="Blanc-Mathieu R."/>
            <person name="Endo H."/>
            <person name="Kuwata A."/>
            <person name="Ogata H."/>
        </authorList>
    </citation>
    <scope>NUCLEOTIDE SEQUENCE [LARGE SCALE GENOMIC DNA]</scope>
</reference>
<evidence type="ECO:0000313" key="2">
    <source>
        <dbReference type="EMBL" id="GMI40166.1"/>
    </source>
</evidence>
<comment type="caution">
    <text evidence="2">The sequence shown here is derived from an EMBL/GenBank/DDBJ whole genome shotgun (WGS) entry which is preliminary data.</text>
</comment>
<evidence type="ECO:0000256" key="1">
    <source>
        <dbReference type="SAM" id="MobiDB-lite"/>
    </source>
</evidence>
<proteinExistence type="predicted"/>
<gene>
    <name evidence="2" type="ORF">TeGR_g3070</name>
</gene>
<protein>
    <submittedName>
        <fullName evidence="2">Uncharacterized protein</fullName>
    </submittedName>
</protein>
<feature type="compositionally biased region" description="Low complexity" evidence="1">
    <location>
        <begin position="105"/>
        <end position="125"/>
    </location>
</feature>
<organism evidence="2 3">
    <name type="scientific">Tetraparma gracilis</name>
    <dbReference type="NCBI Taxonomy" id="2962635"/>
    <lineage>
        <taxon>Eukaryota</taxon>
        <taxon>Sar</taxon>
        <taxon>Stramenopiles</taxon>
        <taxon>Ochrophyta</taxon>
        <taxon>Bolidophyceae</taxon>
        <taxon>Parmales</taxon>
        <taxon>Triparmaceae</taxon>
        <taxon>Tetraparma</taxon>
    </lineage>
</organism>
<feature type="region of interest" description="Disordered" evidence="1">
    <location>
        <begin position="105"/>
        <end position="126"/>
    </location>
</feature>
<accession>A0ABQ6N4D1</accession>
<evidence type="ECO:0000313" key="3">
    <source>
        <dbReference type="Proteomes" id="UP001165060"/>
    </source>
</evidence>
<dbReference type="EMBL" id="BRYB01002132">
    <property type="protein sequence ID" value="GMI40166.1"/>
    <property type="molecule type" value="Genomic_DNA"/>
</dbReference>
<keyword evidence="3" id="KW-1185">Reference proteome</keyword>
<name>A0ABQ6N4D1_9STRA</name>
<sequence length="569" mass="60603">MTAMDDGLSGLLANNELDDAQKQALARAASPRSADDPLPRGGLLALVLRHLPAAILEGPESPSLPPSFHERVKAIEGRLEDDPDSLPFSLRELALFNMLKAASSPSSASPSSASPSSASPASPASRSRRARARAAFSAAALSSLSFTFDPLAVHALNLYLQHPRHSLPPSLSAVLVPSLLTTSLSHELPFPGHYKSLHLSQLLSLKTFLAPQAEDDVLLLPLSEEPHLSPSVHSPLFPIASLAYLYEDTGRFSELFSLASSSTDLFSTPSSYLDSMIHGYYSSYACVELRGHASLAAFGRPGENRSPSRLSTALKLWDEAFLGPLLYQGKGSGILPQTSFKEAVGSSLFGMFSSPPPEEEEKDLRVDQPPLTPLFFVYSYLQLLRLTLCGVVAAGDHRWSELGAAMEAHLDVVRSDATASLALVGTLGSKKAAELNVCVSPADSSYGEALGGVRDLQLAGAEPTVEVDTTAAATALFPLGRGLDLPRWTQNPRARVLSDVLPLYLLVNSNESEHQHLALVLARGSVSTRASVAAYERLSAVSEKLGRGVDAEDAMTWAITMGRNDGGNH</sequence>